<keyword evidence="2" id="KW-1185">Reference proteome</keyword>
<dbReference type="InterPro" id="IPR050155">
    <property type="entry name" value="HAD-like_hydrolase_sf"/>
</dbReference>
<dbReference type="InterPro" id="IPR036412">
    <property type="entry name" value="HAD-like_sf"/>
</dbReference>
<dbReference type="Gene3D" id="3.40.50.1000">
    <property type="entry name" value="HAD superfamily/HAD-like"/>
    <property type="match status" value="1"/>
</dbReference>
<protein>
    <submittedName>
        <fullName evidence="1">HAD family hydrolase</fullName>
    </submittedName>
</protein>
<evidence type="ECO:0000313" key="1">
    <source>
        <dbReference type="EMBL" id="ASC69682.1"/>
    </source>
</evidence>
<gene>
    <name evidence="1" type="ORF">XM38_006110</name>
</gene>
<dbReference type="STRING" id="1641165.XM38_11515"/>
<dbReference type="EMBL" id="CP021983">
    <property type="protein sequence ID" value="ASC69682.1"/>
    <property type="molecule type" value="Genomic_DNA"/>
</dbReference>
<dbReference type="GO" id="GO:0008967">
    <property type="term" value="F:phosphoglycolate phosphatase activity"/>
    <property type="evidence" value="ECO:0007669"/>
    <property type="project" value="TreeGrafter"/>
</dbReference>
<dbReference type="SFLD" id="SFLDG01129">
    <property type="entry name" value="C1.5:_HAD__Beta-PGM__Phosphata"/>
    <property type="match status" value="1"/>
</dbReference>
<dbReference type="SUPFAM" id="SSF56784">
    <property type="entry name" value="HAD-like"/>
    <property type="match status" value="1"/>
</dbReference>
<dbReference type="Pfam" id="PF00702">
    <property type="entry name" value="Hydrolase"/>
    <property type="match status" value="1"/>
</dbReference>
<name>A0A1Z3HH84_9CYAN</name>
<dbReference type="InterPro" id="IPR006439">
    <property type="entry name" value="HAD-SF_hydro_IA"/>
</dbReference>
<dbReference type="Proteomes" id="UP000191901">
    <property type="component" value="Chromosome"/>
</dbReference>
<sequence length="245" mass="27014">MVTLQCGNTRFEGIEAILFDKDGTLADSQHYLRHLAQKRARLIDAQVPGVYEPLLMAFGIDGYQCNNAGLMAVGSRQENEIAAAAYVAETGYKWLDALDLVQQAFQEADRYLLHKKAEQTPLFPGTETTLSTLASSLSLGILSADSTENVRDFVEFYELPILHYQGSEPNGLRKPNPDMVHQACQALATTASHTLVIGDSSVDSRMARQSLAAGFVAVVWRQSGWEQPEADAHLDDWQQLQIVSD</sequence>
<dbReference type="Gene3D" id="1.10.150.240">
    <property type="entry name" value="Putative phosphatase, domain 2"/>
    <property type="match status" value="1"/>
</dbReference>
<dbReference type="GO" id="GO:0005829">
    <property type="term" value="C:cytosol"/>
    <property type="evidence" value="ECO:0007669"/>
    <property type="project" value="TreeGrafter"/>
</dbReference>
<accession>A0A1Z3HH84</accession>
<dbReference type="SFLD" id="SFLDS00003">
    <property type="entry name" value="Haloacid_Dehalogenase"/>
    <property type="match status" value="1"/>
</dbReference>
<dbReference type="NCBIfam" id="TIGR01549">
    <property type="entry name" value="HAD-SF-IA-v1"/>
    <property type="match status" value="1"/>
</dbReference>
<reference evidence="1 2" key="1">
    <citation type="journal article" date="2016" name="Biochim. Biophys. Acta">
        <title>Characterization of red-shifted phycobilisomes isolated from the chlorophyll f-containing cyanobacterium Halomicronema hongdechloris.</title>
        <authorList>
            <person name="Li Y."/>
            <person name="Lin Y."/>
            <person name="Garvey C.J."/>
            <person name="Birch D."/>
            <person name="Corkery R.W."/>
            <person name="Loughlin P.C."/>
            <person name="Scheer H."/>
            <person name="Willows R.D."/>
            <person name="Chen M."/>
        </authorList>
    </citation>
    <scope>NUCLEOTIDE SEQUENCE [LARGE SCALE GENOMIC DNA]</scope>
    <source>
        <strain evidence="1 2">C2206</strain>
    </source>
</reference>
<dbReference type="PANTHER" id="PTHR43434">
    <property type="entry name" value="PHOSPHOGLYCOLATE PHOSPHATASE"/>
    <property type="match status" value="1"/>
</dbReference>
<dbReference type="InterPro" id="IPR023214">
    <property type="entry name" value="HAD_sf"/>
</dbReference>
<dbReference type="InterPro" id="IPR023198">
    <property type="entry name" value="PGP-like_dom2"/>
</dbReference>
<organism evidence="1 2">
    <name type="scientific">Halomicronema hongdechloris C2206</name>
    <dbReference type="NCBI Taxonomy" id="1641165"/>
    <lineage>
        <taxon>Bacteria</taxon>
        <taxon>Bacillati</taxon>
        <taxon>Cyanobacteriota</taxon>
        <taxon>Cyanophyceae</taxon>
        <taxon>Nodosilineales</taxon>
        <taxon>Nodosilineaceae</taxon>
        <taxon>Halomicronema</taxon>
    </lineage>
</organism>
<dbReference type="OrthoDB" id="9797743at2"/>
<dbReference type="KEGG" id="hhg:XM38_006110"/>
<dbReference type="RefSeq" id="WP_080809184.1">
    <property type="nucleotide sequence ID" value="NZ_CP021983.2"/>
</dbReference>
<keyword evidence="1" id="KW-0378">Hydrolase</keyword>
<evidence type="ECO:0000313" key="2">
    <source>
        <dbReference type="Proteomes" id="UP000191901"/>
    </source>
</evidence>
<dbReference type="PANTHER" id="PTHR43434:SF1">
    <property type="entry name" value="PHOSPHOGLYCOLATE PHOSPHATASE"/>
    <property type="match status" value="1"/>
</dbReference>
<dbReference type="AlphaFoldDB" id="A0A1Z3HH84"/>
<proteinExistence type="predicted"/>
<dbReference type="GO" id="GO:0006281">
    <property type="term" value="P:DNA repair"/>
    <property type="evidence" value="ECO:0007669"/>
    <property type="project" value="TreeGrafter"/>
</dbReference>